<proteinExistence type="predicted"/>
<dbReference type="SMART" id="SM00345">
    <property type="entry name" value="HTH_GNTR"/>
    <property type="match status" value="1"/>
</dbReference>
<dbReference type="RefSeq" id="WP_155600008.1">
    <property type="nucleotide sequence ID" value="NZ_RCNR01000019.1"/>
</dbReference>
<dbReference type="Proteomes" id="UP000540519">
    <property type="component" value="Unassembled WGS sequence"/>
</dbReference>
<evidence type="ECO:0000313" key="5">
    <source>
        <dbReference type="EMBL" id="MUH36449.1"/>
    </source>
</evidence>
<dbReference type="InterPro" id="IPR036388">
    <property type="entry name" value="WH-like_DNA-bd_sf"/>
</dbReference>
<dbReference type="PANTHER" id="PTHR38445:SF10">
    <property type="entry name" value="GNTR-FAMILY TRANSCRIPTIONAL REGULATOR"/>
    <property type="match status" value="1"/>
</dbReference>
<dbReference type="SUPFAM" id="SSF53822">
    <property type="entry name" value="Periplasmic binding protein-like I"/>
    <property type="match status" value="1"/>
</dbReference>
<dbReference type="PANTHER" id="PTHR38445">
    <property type="entry name" value="HTH-TYPE TRANSCRIPTIONAL REPRESSOR YTRA"/>
    <property type="match status" value="1"/>
</dbReference>
<dbReference type="InterPro" id="IPR036390">
    <property type="entry name" value="WH_DNA-bd_sf"/>
</dbReference>
<dbReference type="OrthoDB" id="742238at2"/>
<keyword evidence="2" id="KW-0238">DNA-binding</keyword>
<dbReference type="Pfam" id="PF00392">
    <property type="entry name" value="GntR"/>
    <property type="match status" value="1"/>
</dbReference>
<dbReference type="InterPro" id="IPR046335">
    <property type="entry name" value="LacI/GalR-like_sensor"/>
</dbReference>
<dbReference type="InterPro" id="IPR028082">
    <property type="entry name" value="Peripla_BP_I"/>
</dbReference>
<keyword evidence="6" id="KW-1185">Reference proteome</keyword>
<organism evidence="5 6">
    <name type="scientific">Zobellia amurskyensis</name>
    <dbReference type="NCBI Taxonomy" id="248905"/>
    <lineage>
        <taxon>Bacteria</taxon>
        <taxon>Pseudomonadati</taxon>
        <taxon>Bacteroidota</taxon>
        <taxon>Flavobacteriia</taxon>
        <taxon>Flavobacteriales</taxon>
        <taxon>Flavobacteriaceae</taxon>
        <taxon>Zobellia</taxon>
    </lineage>
</organism>
<dbReference type="SUPFAM" id="SSF46785">
    <property type="entry name" value="Winged helix' DNA-binding domain"/>
    <property type="match status" value="1"/>
</dbReference>
<dbReference type="AlphaFoldDB" id="A0A7X2ZU95"/>
<dbReference type="InterPro" id="IPR000524">
    <property type="entry name" value="Tscrpt_reg_HTH_GntR"/>
</dbReference>
<feature type="domain" description="HTH gntR-type" evidence="4">
    <location>
        <begin position="15"/>
        <end position="83"/>
    </location>
</feature>
<reference evidence="5 6" key="1">
    <citation type="journal article" date="2019" name="Mar. Drugs">
        <title>Comparative Genomics and CAZyme Genome Repertoires of Marine Zobellia amurskyensis KMM 3526(T) and Zobellia laminariae KMM 3676(T).</title>
        <authorList>
            <person name="Chernysheva N."/>
            <person name="Bystritskaya E."/>
            <person name="Stenkova A."/>
            <person name="Golovkin I."/>
            <person name="Nedashkovskaya O."/>
            <person name="Isaeva M."/>
        </authorList>
    </citation>
    <scope>NUCLEOTIDE SEQUENCE [LARGE SCALE GENOMIC DNA]</scope>
    <source>
        <strain evidence="5 6">KMM 3526</strain>
    </source>
</reference>
<evidence type="ECO:0000256" key="1">
    <source>
        <dbReference type="ARBA" id="ARBA00023015"/>
    </source>
</evidence>
<name>A0A7X2ZU95_9FLAO</name>
<keyword evidence="1" id="KW-0805">Transcription regulation</keyword>
<keyword evidence="3" id="KW-0804">Transcription</keyword>
<evidence type="ECO:0000259" key="4">
    <source>
        <dbReference type="PROSITE" id="PS50949"/>
    </source>
</evidence>
<protein>
    <submittedName>
        <fullName evidence="5">GntR family transcriptional regulator</fullName>
    </submittedName>
</protein>
<dbReference type="EMBL" id="RCNR01000019">
    <property type="protein sequence ID" value="MUH36449.1"/>
    <property type="molecule type" value="Genomic_DNA"/>
</dbReference>
<dbReference type="CDD" id="cd07377">
    <property type="entry name" value="WHTH_GntR"/>
    <property type="match status" value="1"/>
</dbReference>
<dbReference type="PROSITE" id="PS50949">
    <property type="entry name" value="HTH_GNTR"/>
    <property type="match status" value="1"/>
</dbReference>
<dbReference type="GO" id="GO:0003700">
    <property type="term" value="F:DNA-binding transcription factor activity"/>
    <property type="evidence" value="ECO:0007669"/>
    <property type="project" value="InterPro"/>
</dbReference>
<accession>A0A7X2ZU95</accession>
<sequence>MNIFNFIKINENSRVPKYRQIVDSIIYNISAGNLKMDDKIPSINMFSEEYLLSRDTVEKAYSILRERKVIISIRGKGYYIARTKLISKVNILFLINKLSSYKMRIYNSFIDSIGGTAHTNLFIYHCEEELFLNLLEKNRNAYDYYVIMPHFKTEKLKHTSYTPKVIKAIDQIPKEKLIIMDNPVSEIKGNYIEIYQDFENDIYNALKEGFGKISKYEKLVITYPEESVYPYPKRILHGFRKFCSEHNIDFEVLDEIYDDMILKKGDLFITISESDLVNLVNQIRNQEFELGNDIGVISYNDTPLKQLLGITCISTDFKVMGETAARMIMDKKKGKVKNPFHFIDRDSI</sequence>
<dbReference type="Gene3D" id="3.40.50.2300">
    <property type="match status" value="2"/>
</dbReference>
<evidence type="ECO:0000313" key="6">
    <source>
        <dbReference type="Proteomes" id="UP000540519"/>
    </source>
</evidence>
<evidence type="ECO:0000256" key="2">
    <source>
        <dbReference type="ARBA" id="ARBA00023125"/>
    </source>
</evidence>
<dbReference type="Gene3D" id="1.10.10.10">
    <property type="entry name" value="Winged helix-like DNA-binding domain superfamily/Winged helix DNA-binding domain"/>
    <property type="match status" value="1"/>
</dbReference>
<dbReference type="Pfam" id="PF13377">
    <property type="entry name" value="Peripla_BP_3"/>
    <property type="match status" value="1"/>
</dbReference>
<dbReference type="GO" id="GO:0003677">
    <property type="term" value="F:DNA binding"/>
    <property type="evidence" value="ECO:0007669"/>
    <property type="project" value="UniProtKB-KW"/>
</dbReference>
<evidence type="ECO:0000256" key="3">
    <source>
        <dbReference type="ARBA" id="ARBA00023163"/>
    </source>
</evidence>
<comment type="caution">
    <text evidence="5">The sequence shown here is derived from an EMBL/GenBank/DDBJ whole genome shotgun (WGS) entry which is preliminary data.</text>
</comment>
<gene>
    <name evidence="5" type="ORF">D9O36_11410</name>
</gene>